<sequence length="111" mass="12024">MSEQVKMVDVDTVLDWIKADEAVIVDVRERHEYEAEHIAGAHLLPLSEFDPARLPSVPAGKRLLLHCRSANRCGVAAAHLLESGYKGEINRLAGGMLAWVAAGAPVVDGRD</sequence>
<dbReference type="InterPro" id="IPR050229">
    <property type="entry name" value="GlpE_sulfurtransferase"/>
</dbReference>
<reference evidence="3" key="1">
    <citation type="submission" date="2017-12" db="EMBL/GenBank/DDBJ databases">
        <title>Draft genome sequence of Telmatospirillum siberiense 26-4b1T, an acidotolerant peatland alphaproteobacterium potentially involved in sulfur cycling.</title>
        <authorList>
            <person name="Hausmann B."/>
            <person name="Pjevac P."/>
            <person name="Schreck K."/>
            <person name="Herbold C.W."/>
            <person name="Daims H."/>
            <person name="Wagner M."/>
            <person name="Pester M."/>
            <person name="Loy A."/>
        </authorList>
    </citation>
    <scope>NUCLEOTIDE SEQUENCE [LARGE SCALE GENOMIC DNA]</scope>
    <source>
        <strain evidence="3">26-4b1</strain>
    </source>
</reference>
<evidence type="ECO:0000313" key="2">
    <source>
        <dbReference type="EMBL" id="PKU22900.1"/>
    </source>
</evidence>
<dbReference type="InterPro" id="IPR036873">
    <property type="entry name" value="Rhodanese-like_dom_sf"/>
</dbReference>
<dbReference type="SUPFAM" id="SSF52821">
    <property type="entry name" value="Rhodanese/Cell cycle control phosphatase"/>
    <property type="match status" value="1"/>
</dbReference>
<dbReference type="AlphaFoldDB" id="A0A2N3PR62"/>
<dbReference type="PANTHER" id="PTHR43031:SF1">
    <property type="entry name" value="PYRIDINE NUCLEOTIDE-DISULPHIDE OXIDOREDUCTASE"/>
    <property type="match status" value="1"/>
</dbReference>
<accession>A0A2N3PR62</accession>
<dbReference type="Pfam" id="PF00581">
    <property type="entry name" value="Rhodanese"/>
    <property type="match status" value="1"/>
</dbReference>
<organism evidence="2 3">
    <name type="scientific">Telmatospirillum siberiense</name>
    <dbReference type="NCBI Taxonomy" id="382514"/>
    <lineage>
        <taxon>Bacteria</taxon>
        <taxon>Pseudomonadati</taxon>
        <taxon>Pseudomonadota</taxon>
        <taxon>Alphaproteobacteria</taxon>
        <taxon>Rhodospirillales</taxon>
        <taxon>Rhodospirillaceae</taxon>
        <taxon>Telmatospirillum</taxon>
    </lineage>
</organism>
<dbReference type="PANTHER" id="PTHR43031">
    <property type="entry name" value="FAD-DEPENDENT OXIDOREDUCTASE"/>
    <property type="match status" value="1"/>
</dbReference>
<dbReference type="EMBL" id="PIUM01000026">
    <property type="protein sequence ID" value="PKU22900.1"/>
    <property type="molecule type" value="Genomic_DNA"/>
</dbReference>
<dbReference type="Gene3D" id="3.40.250.10">
    <property type="entry name" value="Rhodanese-like domain"/>
    <property type="match status" value="1"/>
</dbReference>
<dbReference type="InterPro" id="IPR001763">
    <property type="entry name" value="Rhodanese-like_dom"/>
</dbReference>
<dbReference type="Proteomes" id="UP000233293">
    <property type="component" value="Unassembled WGS sequence"/>
</dbReference>
<gene>
    <name evidence="2" type="ORF">CWS72_19665</name>
</gene>
<dbReference type="SMART" id="SM00450">
    <property type="entry name" value="RHOD"/>
    <property type="match status" value="1"/>
</dbReference>
<comment type="caution">
    <text evidence="2">The sequence shown here is derived from an EMBL/GenBank/DDBJ whole genome shotgun (WGS) entry which is preliminary data.</text>
</comment>
<name>A0A2N3PR62_9PROT</name>
<dbReference type="CDD" id="cd00158">
    <property type="entry name" value="RHOD"/>
    <property type="match status" value="1"/>
</dbReference>
<feature type="domain" description="Rhodanese" evidence="1">
    <location>
        <begin position="18"/>
        <end position="108"/>
    </location>
</feature>
<proteinExistence type="predicted"/>
<dbReference type="OrthoDB" id="9807812at2"/>
<dbReference type="PROSITE" id="PS50206">
    <property type="entry name" value="RHODANESE_3"/>
    <property type="match status" value="1"/>
</dbReference>
<evidence type="ECO:0000259" key="1">
    <source>
        <dbReference type="PROSITE" id="PS50206"/>
    </source>
</evidence>
<evidence type="ECO:0000313" key="3">
    <source>
        <dbReference type="Proteomes" id="UP000233293"/>
    </source>
</evidence>
<protein>
    <submittedName>
        <fullName evidence="2">Rhodanese-like domain-containing protein</fullName>
    </submittedName>
</protein>
<keyword evidence="3" id="KW-1185">Reference proteome</keyword>
<dbReference type="RefSeq" id="WP_101252373.1">
    <property type="nucleotide sequence ID" value="NZ_PIUM01000026.1"/>
</dbReference>